<dbReference type="AlphaFoldDB" id="A0A1X6ML76"/>
<name>A0A1X6ML76_9APHY</name>
<keyword evidence="2" id="KW-0472">Membrane</keyword>
<feature type="transmembrane region" description="Helical" evidence="2">
    <location>
        <begin position="57"/>
        <end position="79"/>
    </location>
</feature>
<dbReference type="OrthoDB" id="1882547at2759"/>
<dbReference type="Proteomes" id="UP000194127">
    <property type="component" value="Unassembled WGS sequence"/>
</dbReference>
<gene>
    <name evidence="3" type="ORF">POSPLADRAFT_1157361</name>
</gene>
<accession>A0A1X6ML76</accession>
<dbReference type="EMBL" id="KZ110609">
    <property type="protein sequence ID" value="OSX57058.1"/>
    <property type="molecule type" value="Genomic_DNA"/>
</dbReference>
<evidence type="ECO:0000313" key="3">
    <source>
        <dbReference type="EMBL" id="OSX57058.1"/>
    </source>
</evidence>
<evidence type="ECO:0000256" key="2">
    <source>
        <dbReference type="SAM" id="Phobius"/>
    </source>
</evidence>
<sequence>MPIYSASVTARLAQSSPSVSAEKGAYRMRAPPTRSPSKLPRRSRVHHPTPSSYEKQMAVLVVLLISATLSSFGAAYYLFTTRWEARAPPYVLGGSDAISRPQVVQFDFDSDFDPAPAASTLPSGDPGERYLAYLPHSGFHNQRIAFENALVLSRLLNRTLLVPPVRLGDLPIYYHPFDELRGAINNSSKSGLAFCKGLSSEDLYVASECRGYHDYTFVPWEWLVNLNEIKKEQKLLACWNLTDAWLEEQLFMKSEDVFYLRDTARNHYGFVDFAQSSTLLSRKYLESLYIPSLEPRSERLLFLGTLFGSSRLHLRKPGNYSFRKRIRQSMTFTNPALTAVADAIRVALGGQYLAAHIRLGDGLFLENAHGNVRLAWWKLVHGSLGLAVEDVLALERAFYFGDTEANLEDVVLAPPRIPADIPALRVPHPPLPPLSGNTFSGNTSHELVCHGPLHTSPLLQVLNTPLFISTDALDPRTEPLLARFVQTFPCTVFLSDFGRYTAALDGLENGYDGLQLKPFLIPFLDAMIAARAWQVVGTEQSTFSAFVQDVLWRTYHGFEIVQRG</sequence>
<evidence type="ECO:0000313" key="4">
    <source>
        <dbReference type="Proteomes" id="UP000194127"/>
    </source>
</evidence>
<dbReference type="PANTHER" id="PTHR36050:SF1">
    <property type="entry name" value="O-FUCOSYLTRANSFERASE 30"/>
    <property type="match status" value="1"/>
</dbReference>
<keyword evidence="2" id="KW-0812">Transmembrane</keyword>
<dbReference type="RefSeq" id="XP_024333852.1">
    <property type="nucleotide sequence ID" value="XM_024487176.1"/>
</dbReference>
<keyword evidence="4" id="KW-1185">Reference proteome</keyword>
<reference evidence="3 4" key="1">
    <citation type="submission" date="2017-04" db="EMBL/GenBank/DDBJ databases">
        <title>Genome Sequence of the Model Brown-Rot Fungus Postia placenta SB12.</title>
        <authorList>
            <consortium name="DOE Joint Genome Institute"/>
            <person name="Gaskell J."/>
            <person name="Kersten P."/>
            <person name="Larrondo L.F."/>
            <person name="Canessa P."/>
            <person name="Martinez D."/>
            <person name="Hibbett D."/>
            <person name="Schmoll M."/>
            <person name="Kubicek C.P."/>
            <person name="Martinez A.T."/>
            <person name="Yadav J."/>
            <person name="Master E."/>
            <person name="Magnuson J.K."/>
            <person name="James T."/>
            <person name="Yaver D."/>
            <person name="Berka R."/>
            <person name="Labutti K."/>
            <person name="Lipzen A."/>
            <person name="Aerts A."/>
            <person name="Barry K."/>
            <person name="Henrissat B."/>
            <person name="Blanchette R."/>
            <person name="Grigoriev I."/>
            <person name="Cullen D."/>
        </authorList>
    </citation>
    <scope>NUCLEOTIDE SEQUENCE [LARGE SCALE GENOMIC DNA]</scope>
    <source>
        <strain evidence="3 4">MAD-698-R-SB12</strain>
    </source>
</reference>
<organism evidence="3 4">
    <name type="scientific">Postia placenta MAD-698-R-SB12</name>
    <dbReference type="NCBI Taxonomy" id="670580"/>
    <lineage>
        <taxon>Eukaryota</taxon>
        <taxon>Fungi</taxon>
        <taxon>Dikarya</taxon>
        <taxon>Basidiomycota</taxon>
        <taxon>Agaricomycotina</taxon>
        <taxon>Agaricomycetes</taxon>
        <taxon>Polyporales</taxon>
        <taxon>Adustoporiaceae</taxon>
        <taxon>Rhodonia</taxon>
    </lineage>
</organism>
<dbReference type="PANTHER" id="PTHR36050">
    <property type="entry name" value="O-FUCOSYLTRANSFERASE 30"/>
    <property type="match status" value="1"/>
</dbReference>
<keyword evidence="2" id="KW-1133">Transmembrane helix</keyword>
<protein>
    <recommendedName>
        <fullName evidence="5">CigA protein</fullName>
    </recommendedName>
</protein>
<proteinExistence type="predicted"/>
<feature type="region of interest" description="Disordered" evidence="1">
    <location>
        <begin position="19"/>
        <end position="50"/>
    </location>
</feature>
<evidence type="ECO:0008006" key="5">
    <source>
        <dbReference type="Google" id="ProtNLM"/>
    </source>
</evidence>
<evidence type="ECO:0000256" key="1">
    <source>
        <dbReference type="SAM" id="MobiDB-lite"/>
    </source>
</evidence>
<dbReference type="STRING" id="670580.A0A1X6ML76"/>
<dbReference type="GeneID" id="36332125"/>